<evidence type="ECO:0000313" key="4">
    <source>
        <dbReference type="Proteomes" id="UP001269061"/>
    </source>
</evidence>
<evidence type="ECO:0000313" key="1">
    <source>
        <dbReference type="EMBL" id="MDT2735990.1"/>
    </source>
</evidence>
<dbReference type="EMBL" id="JARQAZ010000003">
    <property type="protein sequence ID" value="MDT2769990.1"/>
    <property type="molecule type" value="Genomic_DNA"/>
</dbReference>
<name>A0AAE4I0V6_9ENTE</name>
<dbReference type="EMBL" id="JARQAI010000002">
    <property type="protein sequence ID" value="MDT2735990.1"/>
    <property type="molecule type" value="Genomic_DNA"/>
</dbReference>
<comment type="caution">
    <text evidence="1">The sequence shown here is derived from an EMBL/GenBank/DDBJ whole genome shotgun (WGS) entry which is preliminary data.</text>
</comment>
<evidence type="ECO:0000313" key="3">
    <source>
        <dbReference type="Proteomes" id="UP001180842"/>
    </source>
</evidence>
<evidence type="ECO:0000313" key="2">
    <source>
        <dbReference type="EMBL" id="MDT2769990.1"/>
    </source>
</evidence>
<dbReference type="RefSeq" id="WP_067621675.1">
    <property type="nucleotide sequence ID" value="NZ_BAAAXL010000016.1"/>
</dbReference>
<gene>
    <name evidence="1" type="ORF">P7H00_02425</name>
    <name evidence="2" type="ORF">P7H46_03935</name>
</gene>
<dbReference type="Proteomes" id="UP001180842">
    <property type="component" value="Unassembled WGS sequence"/>
</dbReference>
<proteinExistence type="predicted"/>
<protein>
    <submittedName>
        <fullName evidence="1">Uncharacterized protein</fullName>
    </submittedName>
</protein>
<keyword evidence="4" id="KW-1185">Reference proteome</keyword>
<dbReference type="AlphaFoldDB" id="A0AAE4I0V6"/>
<accession>A0AAE4I0V6</accession>
<organism evidence="1 3">
    <name type="scientific">Enterococcus pseudoavium</name>
    <dbReference type="NCBI Taxonomy" id="44007"/>
    <lineage>
        <taxon>Bacteria</taxon>
        <taxon>Bacillati</taxon>
        <taxon>Bacillota</taxon>
        <taxon>Bacilli</taxon>
        <taxon>Lactobacillales</taxon>
        <taxon>Enterococcaceae</taxon>
        <taxon>Enterococcus</taxon>
    </lineage>
</organism>
<sequence>MDQQKWLLVRKNFEGTEDLADGYYRLRELDGDYQLAYLIAGPCGDKVPHPAVTLEQEGKQVRPIRLLDLEVTPILNLAAETGDSEQIEALTDQLLDRFIKMKKLVL</sequence>
<reference evidence="1 4" key="1">
    <citation type="submission" date="2023-03" db="EMBL/GenBank/DDBJ databases">
        <authorList>
            <person name="Shen W."/>
            <person name="Cai J."/>
        </authorList>
    </citation>
    <scope>NUCLEOTIDE SEQUENCE</scope>
    <source>
        <strain evidence="1">P69-2</strain>
        <strain evidence="2 4">Y59</strain>
    </source>
</reference>
<dbReference type="Proteomes" id="UP001269061">
    <property type="component" value="Unassembled WGS sequence"/>
</dbReference>